<evidence type="ECO:0000313" key="2">
    <source>
        <dbReference type="EMBL" id="OGJ08816.1"/>
    </source>
</evidence>
<feature type="transmembrane region" description="Helical" evidence="1">
    <location>
        <begin position="54"/>
        <end position="74"/>
    </location>
</feature>
<dbReference type="EMBL" id="MFWB01000016">
    <property type="protein sequence ID" value="OGJ08816.1"/>
    <property type="molecule type" value="Genomic_DNA"/>
</dbReference>
<accession>A0A1F6YQZ3</accession>
<protein>
    <submittedName>
        <fullName evidence="2">Uncharacterized protein</fullName>
    </submittedName>
</protein>
<name>A0A1F6YQZ3_9BACT</name>
<reference evidence="2 3" key="1">
    <citation type="journal article" date="2016" name="Nat. Commun.">
        <title>Thousands of microbial genomes shed light on interconnected biogeochemical processes in an aquifer system.</title>
        <authorList>
            <person name="Anantharaman K."/>
            <person name="Brown C.T."/>
            <person name="Hug L.A."/>
            <person name="Sharon I."/>
            <person name="Castelle C.J."/>
            <person name="Probst A.J."/>
            <person name="Thomas B.C."/>
            <person name="Singh A."/>
            <person name="Wilkins M.J."/>
            <person name="Karaoz U."/>
            <person name="Brodie E.L."/>
            <person name="Williams K.H."/>
            <person name="Hubbard S.S."/>
            <person name="Banfield J.F."/>
        </authorList>
    </citation>
    <scope>NUCLEOTIDE SEQUENCE [LARGE SCALE GENOMIC DNA]</scope>
</reference>
<proteinExistence type="predicted"/>
<comment type="caution">
    <text evidence="2">The sequence shown here is derived from an EMBL/GenBank/DDBJ whole genome shotgun (WGS) entry which is preliminary data.</text>
</comment>
<gene>
    <name evidence="2" type="ORF">A2356_00110</name>
</gene>
<sequence>MDPYSSNQNNLLGDTALNSKYFNPQYLFDQGMMYIKKFIALVTSDQAISIEKGILFFFGLFFMTIICYVIVRMLEIRAKEHKHLHHEIEEYAHNKAEYERRLHEEVGGSKNEHWGVVLTYLFSQHKSDWKLAIIESDTMLDGLMETLGFHGESLGDKLKMANQENFPQLTTAWEIHTIRNKIAHDGLAFELSQHEAKRVIGLYEQIFHTYGYI</sequence>
<keyword evidence="1" id="KW-0812">Transmembrane</keyword>
<organism evidence="2 3">
    <name type="scientific">Candidatus Nomurabacteria bacterium RIFOXYB1_FULL_39_16</name>
    <dbReference type="NCBI Taxonomy" id="1801803"/>
    <lineage>
        <taxon>Bacteria</taxon>
        <taxon>Candidatus Nomuraibacteriota</taxon>
    </lineage>
</organism>
<keyword evidence="1" id="KW-0472">Membrane</keyword>
<evidence type="ECO:0000256" key="1">
    <source>
        <dbReference type="SAM" id="Phobius"/>
    </source>
</evidence>
<dbReference type="STRING" id="1801803.A2356_00110"/>
<dbReference type="AlphaFoldDB" id="A0A1F6YQZ3"/>
<evidence type="ECO:0000313" key="3">
    <source>
        <dbReference type="Proteomes" id="UP000177047"/>
    </source>
</evidence>
<dbReference type="Proteomes" id="UP000177047">
    <property type="component" value="Unassembled WGS sequence"/>
</dbReference>
<keyword evidence="1" id="KW-1133">Transmembrane helix</keyword>